<dbReference type="Gene3D" id="1.10.10.10">
    <property type="entry name" value="Winged helix-like DNA-binding domain superfamily/Winged helix DNA-binding domain"/>
    <property type="match status" value="1"/>
</dbReference>
<comment type="caution">
    <text evidence="2">The sequence shown here is derived from an EMBL/GenBank/DDBJ whole genome shotgun (WGS) entry which is preliminary data.</text>
</comment>
<dbReference type="InterPro" id="IPR036388">
    <property type="entry name" value="WH-like_DNA-bd_sf"/>
</dbReference>
<dbReference type="InterPro" id="IPR043129">
    <property type="entry name" value="ATPase_NBD"/>
</dbReference>
<dbReference type="SUPFAM" id="SSF53067">
    <property type="entry name" value="Actin-like ATPase domain"/>
    <property type="match status" value="1"/>
</dbReference>
<dbReference type="PANTHER" id="PTHR18964:SF149">
    <property type="entry name" value="BIFUNCTIONAL UDP-N-ACETYLGLUCOSAMINE 2-EPIMERASE_N-ACETYLMANNOSAMINE KINASE"/>
    <property type="match status" value="1"/>
</dbReference>
<dbReference type="Pfam" id="PF00480">
    <property type="entry name" value="ROK"/>
    <property type="match status" value="1"/>
</dbReference>
<organism evidence="2 3">
    <name type="scientific">Rhizobium ruizarguesonis</name>
    <dbReference type="NCBI Taxonomy" id="2081791"/>
    <lineage>
        <taxon>Bacteria</taxon>
        <taxon>Pseudomonadati</taxon>
        <taxon>Pseudomonadota</taxon>
        <taxon>Alphaproteobacteria</taxon>
        <taxon>Hyphomicrobiales</taxon>
        <taxon>Rhizobiaceae</taxon>
        <taxon>Rhizobium/Agrobacterium group</taxon>
        <taxon>Rhizobium</taxon>
    </lineage>
</organism>
<dbReference type="PROSITE" id="PS01125">
    <property type="entry name" value="ROK"/>
    <property type="match status" value="1"/>
</dbReference>
<dbReference type="Proteomes" id="UP000294215">
    <property type="component" value="Unassembled WGS sequence"/>
</dbReference>
<dbReference type="Gene3D" id="3.30.420.40">
    <property type="match status" value="2"/>
</dbReference>
<dbReference type="PANTHER" id="PTHR18964">
    <property type="entry name" value="ROK (REPRESSOR, ORF, KINASE) FAMILY"/>
    <property type="match status" value="1"/>
</dbReference>
<comment type="similarity">
    <text evidence="1">Belongs to the ROK (NagC/XylR) family.</text>
</comment>
<sequence length="404" mass="43024">MNDTVSIGSSPRRIRQNNIVAALQTIYAHRSLSRADLARKLGMNRSSSGEIVAELTEGGFVQESDESGKQRLEHSRAGRPGIMLELVPDAAFFVGIEIGVEHISAAVIDLSADVRACRKMAFDTMSSTVEEAVAQGVELIVSAMEKRMIGRCKGLGISAPAHIRPDGIVTLAPIIGWREVSLKDIGRSAFPAAVPIAVENDANAFAIGDSYRHGAAGVTLFLLMETGVGGGIMIDGKLFRGGHGLAGEIGHTLVPGSGGQKFEQLIGREVLIRQYREAVGRSHADLQEFLGGVRDRVPAAVNIAETWSRHLAYALLQACRLLDPDRIVLGGSVASLYPMVAARVAVHMSEGQNIPFPMPEIVVDDDAEFGSAFGAACMLHQRFLSLESEEFGSEDGGPVQSATS</sequence>
<protein>
    <submittedName>
        <fullName evidence="2">ROK family transcriptional regulator</fullName>
    </submittedName>
</protein>
<dbReference type="InterPro" id="IPR000600">
    <property type="entry name" value="ROK"/>
</dbReference>
<evidence type="ECO:0000256" key="1">
    <source>
        <dbReference type="ARBA" id="ARBA00006479"/>
    </source>
</evidence>
<gene>
    <name evidence="2" type="ORF">ELH40_01500</name>
</gene>
<accession>A0AB38I0V6</accession>
<name>A0AB38I0V6_9HYPH</name>
<dbReference type="SUPFAM" id="SSF46785">
    <property type="entry name" value="Winged helix' DNA-binding domain"/>
    <property type="match status" value="1"/>
</dbReference>
<reference evidence="2 3" key="1">
    <citation type="submission" date="2019-02" db="EMBL/GenBank/DDBJ databases">
        <title>The genomic architecture of introgression among sibling species of bacteria.</title>
        <authorList>
            <person name="Cavassim M.I.A."/>
            <person name="Moeskjaer S."/>
            <person name="Moslemi C."/>
            <person name="Fields B."/>
            <person name="Bachmann A."/>
            <person name="Vilhjalmsson B."/>
            <person name="Schierup M.H."/>
            <person name="Young J.P.W."/>
            <person name="Andersen S.U."/>
        </authorList>
    </citation>
    <scope>NUCLEOTIDE SEQUENCE [LARGE SCALE GENOMIC DNA]</scope>
    <source>
        <strain evidence="2 3">SM92</strain>
    </source>
</reference>
<proteinExistence type="inferred from homology"/>
<dbReference type="EMBL" id="SIMR01000001">
    <property type="protein sequence ID" value="TBC13691.1"/>
    <property type="molecule type" value="Genomic_DNA"/>
</dbReference>
<dbReference type="InterPro" id="IPR049874">
    <property type="entry name" value="ROK_cs"/>
</dbReference>
<evidence type="ECO:0000313" key="2">
    <source>
        <dbReference type="EMBL" id="TBC13691.1"/>
    </source>
</evidence>
<dbReference type="RefSeq" id="WP_018486338.1">
    <property type="nucleotide sequence ID" value="NZ_SIMR01000001.1"/>
</dbReference>
<evidence type="ECO:0000313" key="3">
    <source>
        <dbReference type="Proteomes" id="UP000294215"/>
    </source>
</evidence>
<dbReference type="InterPro" id="IPR036390">
    <property type="entry name" value="WH_DNA-bd_sf"/>
</dbReference>
<dbReference type="AlphaFoldDB" id="A0AB38I0V6"/>